<keyword evidence="5" id="KW-0046">Antibiotic resistance</keyword>
<dbReference type="PANTHER" id="PTHR43077">
    <property type="entry name" value="TRANSPORT PERMEASE YVFS-RELATED"/>
    <property type="match status" value="1"/>
</dbReference>
<comment type="caution">
    <text evidence="8">The sequence shown here is derived from an EMBL/GenBank/DDBJ whole genome shotgun (WGS) entry which is preliminary data.</text>
</comment>
<dbReference type="InterPro" id="IPR000412">
    <property type="entry name" value="ABC_2_transport"/>
</dbReference>
<evidence type="ECO:0000256" key="6">
    <source>
        <dbReference type="SAM" id="Phobius"/>
    </source>
</evidence>
<evidence type="ECO:0000313" key="9">
    <source>
        <dbReference type="Proteomes" id="UP000308705"/>
    </source>
</evidence>
<reference evidence="8 9" key="1">
    <citation type="submission" date="2019-04" db="EMBL/GenBank/DDBJ databases">
        <title>Herbidospora sp. NEAU-GS14.nov., a novel actinomycete isolated from soil.</title>
        <authorList>
            <person name="Han L."/>
        </authorList>
    </citation>
    <scope>NUCLEOTIDE SEQUENCE [LARGE SCALE GENOMIC DNA]</scope>
    <source>
        <strain evidence="8 9">NEAU-GS14</strain>
    </source>
</reference>
<feature type="transmembrane region" description="Helical" evidence="6">
    <location>
        <begin position="12"/>
        <end position="33"/>
    </location>
</feature>
<evidence type="ECO:0000256" key="1">
    <source>
        <dbReference type="ARBA" id="ARBA00004141"/>
    </source>
</evidence>
<dbReference type="GO" id="GO:0046677">
    <property type="term" value="P:response to antibiotic"/>
    <property type="evidence" value="ECO:0007669"/>
    <property type="project" value="UniProtKB-KW"/>
</dbReference>
<dbReference type="EMBL" id="SZQA01000020">
    <property type="protein sequence ID" value="TKK86556.1"/>
    <property type="molecule type" value="Genomic_DNA"/>
</dbReference>
<dbReference type="GO" id="GO:0140359">
    <property type="term" value="F:ABC-type transporter activity"/>
    <property type="evidence" value="ECO:0007669"/>
    <property type="project" value="InterPro"/>
</dbReference>
<keyword evidence="4 6" id="KW-0472">Membrane</keyword>
<evidence type="ECO:0000259" key="7">
    <source>
        <dbReference type="Pfam" id="PF12698"/>
    </source>
</evidence>
<dbReference type="InterPro" id="IPR013525">
    <property type="entry name" value="ABC2_TM"/>
</dbReference>
<evidence type="ECO:0000256" key="5">
    <source>
        <dbReference type="ARBA" id="ARBA00023251"/>
    </source>
</evidence>
<protein>
    <submittedName>
        <fullName evidence="8">ABC transporter permease</fullName>
    </submittedName>
</protein>
<evidence type="ECO:0000256" key="2">
    <source>
        <dbReference type="ARBA" id="ARBA00022692"/>
    </source>
</evidence>
<feature type="transmembrane region" description="Helical" evidence="6">
    <location>
        <begin position="204"/>
        <end position="227"/>
    </location>
</feature>
<feature type="transmembrane region" description="Helical" evidence="6">
    <location>
        <begin position="155"/>
        <end position="174"/>
    </location>
</feature>
<evidence type="ECO:0000313" key="8">
    <source>
        <dbReference type="EMBL" id="TKK86556.1"/>
    </source>
</evidence>
<dbReference type="Pfam" id="PF12698">
    <property type="entry name" value="ABC2_membrane_3"/>
    <property type="match status" value="1"/>
</dbReference>
<organism evidence="8 9">
    <name type="scientific">Herbidospora galbida</name>
    <dbReference type="NCBI Taxonomy" id="2575442"/>
    <lineage>
        <taxon>Bacteria</taxon>
        <taxon>Bacillati</taxon>
        <taxon>Actinomycetota</taxon>
        <taxon>Actinomycetes</taxon>
        <taxon>Streptosporangiales</taxon>
        <taxon>Streptosporangiaceae</taxon>
        <taxon>Herbidospora</taxon>
    </lineage>
</organism>
<keyword evidence="3 6" id="KW-1133">Transmembrane helix</keyword>
<feature type="transmembrane region" description="Helical" evidence="6">
    <location>
        <begin position="45"/>
        <end position="67"/>
    </location>
</feature>
<comment type="subcellular location">
    <subcellularLocation>
        <location evidence="1">Membrane</location>
        <topology evidence="1">Multi-pass membrane protein</topology>
    </subcellularLocation>
</comment>
<dbReference type="PIRSF" id="PIRSF006648">
    <property type="entry name" value="DrrB"/>
    <property type="match status" value="1"/>
</dbReference>
<dbReference type="RefSeq" id="WP_137248750.1">
    <property type="nucleotide sequence ID" value="NZ_SZQA01000020.1"/>
</dbReference>
<evidence type="ECO:0000256" key="4">
    <source>
        <dbReference type="ARBA" id="ARBA00023136"/>
    </source>
</evidence>
<accession>A0A4U3MFM8</accession>
<feature type="transmembrane region" description="Helical" evidence="6">
    <location>
        <begin position="128"/>
        <end position="148"/>
    </location>
</feature>
<dbReference type="Proteomes" id="UP000308705">
    <property type="component" value="Unassembled WGS sequence"/>
</dbReference>
<evidence type="ECO:0000256" key="3">
    <source>
        <dbReference type="ARBA" id="ARBA00022989"/>
    </source>
</evidence>
<dbReference type="OrthoDB" id="63188at2"/>
<feature type="domain" description="ABC-2 type transporter transmembrane" evidence="7">
    <location>
        <begin position="51"/>
        <end position="227"/>
    </location>
</feature>
<name>A0A4U3MFM8_9ACTN</name>
<dbReference type="PANTHER" id="PTHR43077:SF11">
    <property type="entry name" value="TRANSPORT PERMEASE YVFS-RELATED"/>
    <property type="match status" value="1"/>
</dbReference>
<keyword evidence="9" id="KW-1185">Reference proteome</keyword>
<keyword evidence="2 6" id="KW-0812">Transmembrane</keyword>
<sequence>MRSFLRFEVRRAMSNPVNLVFLAGFPVLLYLLWTKVLDLASGPVSMVSMATYGAMGGALFIGGAIALERSSGWLRQLAVTPLPAHGYIVGKLVGGMLAVLPSVVIVLAAGALLGGVRLPAGTWLALPLLIWAGVIPFAALGVAFGYSLKGQSANIAMMVAYFLLAVLGGLWLPVSRMPEGLRTPAEYSPAYQAGSLGWRALDGLAPTGTSVLVLAGWTALFVLLGVWRYRSAAWR</sequence>
<gene>
    <name evidence="8" type="ORF">FDA94_20845</name>
</gene>
<dbReference type="AlphaFoldDB" id="A0A4U3MFM8"/>
<dbReference type="InterPro" id="IPR051328">
    <property type="entry name" value="T7SS_ABC-Transporter"/>
</dbReference>
<dbReference type="GO" id="GO:0043190">
    <property type="term" value="C:ATP-binding cassette (ABC) transporter complex"/>
    <property type="evidence" value="ECO:0007669"/>
    <property type="project" value="InterPro"/>
</dbReference>
<feature type="transmembrane region" description="Helical" evidence="6">
    <location>
        <begin position="88"/>
        <end position="116"/>
    </location>
</feature>
<proteinExistence type="predicted"/>